<keyword evidence="2" id="KW-0472">Membrane</keyword>
<evidence type="ECO:0000256" key="3">
    <source>
        <dbReference type="SAM" id="MobiDB-lite"/>
    </source>
</evidence>
<dbReference type="InterPro" id="IPR003423">
    <property type="entry name" value="OMP_efflux"/>
</dbReference>
<protein>
    <submittedName>
        <fullName evidence="4">NodT family efflux transporter outer membrane factor (OMF) lipoprotein</fullName>
    </submittedName>
</protein>
<feature type="region of interest" description="Disordered" evidence="3">
    <location>
        <begin position="471"/>
        <end position="498"/>
    </location>
</feature>
<dbReference type="PROSITE" id="PS51257">
    <property type="entry name" value="PROKAR_LIPOPROTEIN"/>
    <property type="match status" value="1"/>
</dbReference>
<evidence type="ECO:0000313" key="5">
    <source>
        <dbReference type="Proteomes" id="UP001620514"/>
    </source>
</evidence>
<proteinExistence type="inferred from homology"/>
<keyword evidence="2 4" id="KW-0449">Lipoprotein</keyword>
<comment type="caution">
    <text evidence="4">The sequence shown here is derived from an EMBL/GenBank/DDBJ whole genome shotgun (WGS) entry which is preliminary data.</text>
</comment>
<dbReference type="Gene3D" id="1.20.1600.10">
    <property type="entry name" value="Outer membrane efflux proteins (OEP)"/>
    <property type="match status" value="1"/>
</dbReference>
<comment type="similarity">
    <text evidence="1 2">Belongs to the outer membrane factor (OMF) (TC 1.B.17) family.</text>
</comment>
<dbReference type="Gene3D" id="2.20.200.10">
    <property type="entry name" value="Outer membrane efflux proteins (OEP)"/>
    <property type="match status" value="1"/>
</dbReference>
<gene>
    <name evidence="4" type="ORF">ABH943_007364</name>
</gene>
<dbReference type="PANTHER" id="PTHR30203:SF33">
    <property type="entry name" value="BLR4455 PROTEIN"/>
    <property type="match status" value="1"/>
</dbReference>
<dbReference type="Pfam" id="PF02321">
    <property type="entry name" value="OEP"/>
    <property type="match status" value="2"/>
</dbReference>
<keyword evidence="2" id="KW-0812">Transmembrane</keyword>
<keyword evidence="2" id="KW-0564">Palmitate</keyword>
<keyword evidence="5" id="KW-1185">Reference proteome</keyword>
<organism evidence="4 5">
    <name type="scientific">Caballeronia udeis</name>
    <dbReference type="NCBI Taxonomy" id="1232866"/>
    <lineage>
        <taxon>Bacteria</taxon>
        <taxon>Pseudomonadati</taxon>
        <taxon>Pseudomonadota</taxon>
        <taxon>Betaproteobacteria</taxon>
        <taxon>Burkholderiales</taxon>
        <taxon>Burkholderiaceae</taxon>
        <taxon>Caballeronia</taxon>
    </lineage>
</organism>
<comment type="subcellular location">
    <subcellularLocation>
        <location evidence="2">Cell membrane</location>
        <topology evidence="2">Lipid-anchor</topology>
    </subcellularLocation>
</comment>
<feature type="compositionally biased region" description="Low complexity" evidence="3">
    <location>
        <begin position="482"/>
        <end position="498"/>
    </location>
</feature>
<dbReference type="Proteomes" id="UP001620514">
    <property type="component" value="Unassembled WGS sequence"/>
</dbReference>
<sequence>MKMKISTKPLAAAAALLLGGCMVGPDYHRPQVSVPATFHELPGWTQAEPAAAGPKGAWWTGFNDPLLDELEPQVVVSNQTVAQDYANYQQALAEVKVARASLFPTIGVTGSGTRQRSSTSSSVSSFSKAQTVTNSGSLEGNVSWAPDLWGSVRRTIEQNAATAQASEATLANATLSEQIALATAVIELRTSDANIDLLKQTVQAYQHFLNVVSDQDKFGTIAPSDVITARTQLETAQSNLIALGVARAQDAHAIAVLVGKNPEDLDIPHSTAMPTLPTIPVGVPSTLLQRRPDISTAERQMAAENAAIGVAVAAYYPTISLSALDGFTQSPLGGLLHVANYVWSLGGSATETIFDGGERSGEVAAAKAAYQAAVANYRGTVLTAFQDVENDLSGLRILAEQSDALDAAVRDATRGAEIAFNEYQAGTVDYTTVATAQATQLTNQQTALNVQESRLLDAASLIGDLGGGWSDSALHDPRHPESAASAASEASVSNSVSQ</sequence>
<evidence type="ECO:0000256" key="1">
    <source>
        <dbReference type="ARBA" id="ARBA00007613"/>
    </source>
</evidence>
<dbReference type="NCBIfam" id="TIGR01845">
    <property type="entry name" value="outer_NodT"/>
    <property type="match status" value="1"/>
</dbReference>
<dbReference type="PANTHER" id="PTHR30203">
    <property type="entry name" value="OUTER MEMBRANE CATION EFFLUX PROTEIN"/>
    <property type="match status" value="1"/>
</dbReference>
<evidence type="ECO:0000256" key="2">
    <source>
        <dbReference type="RuleBase" id="RU362097"/>
    </source>
</evidence>
<dbReference type="InterPro" id="IPR010131">
    <property type="entry name" value="MdtP/NodT-like"/>
</dbReference>
<evidence type="ECO:0000313" key="4">
    <source>
        <dbReference type="EMBL" id="MFK4447328.1"/>
    </source>
</evidence>
<dbReference type="EMBL" id="JBIYDN010000033">
    <property type="protein sequence ID" value="MFK4447328.1"/>
    <property type="molecule type" value="Genomic_DNA"/>
</dbReference>
<dbReference type="RefSeq" id="WP_404612845.1">
    <property type="nucleotide sequence ID" value="NZ_JBIYDN010000033.1"/>
</dbReference>
<accession>A0ABW8MUC1</accession>
<dbReference type="SUPFAM" id="SSF56954">
    <property type="entry name" value="Outer membrane efflux proteins (OEP)"/>
    <property type="match status" value="1"/>
</dbReference>
<keyword evidence="2" id="KW-1134">Transmembrane beta strand</keyword>
<name>A0ABW8MUC1_9BURK</name>
<reference evidence="4 5" key="1">
    <citation type="submission" date="2024-11" db="EMBL/GenBank/DDBJ databases">
        <title>Using genomics to understand microbial adaptation to soil warming.</title>
        <authorList>
            <person name="Deangelis K.M. PhD."/>
        </authorList>
    </citation>
    <scope>NUCLEOTIDE SEQUENCE [LARGE SCALE GENOMIC DNA]</scope>
    <source>
        <strain evidence="4 5">GAS97</strain>
    </source>
</reference>